<dbReference type="InterPro" id="IPR018060">
    <property type="entry name" value="HTH_AraC"/>
</dbReference>
<dbReference type="InterPro" id="IPR020449">
    <property type="entry name" value="Tscrpt_reg_AraC-type_HTH"/>
</dbReference>
<proteinExistence type="predicted"/>
<evidence type="ECO:0000313" key="6">
    <source>
        <dbReference type="Proteomes" id="UP000238375"/>
    </source>
</evidence>
<dbReference type="PANTHER" id="PTHR47894:SF1">
    <property type="entry name" value="HTH-TYPE TRANSCRIPTIONAL REGULATOR VQSM"/>
    <property type="match status" value="1"/>
</dbReference>
<dbReference type="InterPro" id="IPR032687">
    <property type="entry name" value="AraC-type_N"/>
</dbReference>
<dbReference type="AlphaFoldDB" id="A0A2T0S529"/>
<evidence type="ECO:0000256" key="2">
    <source>
        <dbReference type="ARBA" id="ARBA00023125"/>
    </source>
</evidence>
<evidence type="ECO:0000313" key="5">
    <source>
        <dbReference type="EMBL" id="PRY28535.1"/>
    </source>
</evidence>
<dbReference type="PROSITE" id="PS01124">
    <property type="entry name" value="HTH_ARAC_FAMILY_2"/>
    <property type="match status" value="1"/>
</dbReference>
<reference evidence="5 6" key="1">
    <citation type="submission" date="2018-03" db="EMBL/GenBank/DDBJ databases">
        <title>Genomic Encyclopedia of Archaeal and Bacterial Type Strains, Phase II (KMG-II): from individual species to whole genera.</title>
        <authorList>
            <person name="Goeker M."/>
        </authorList>
    </citation>
    <scope>NUCLEOTIDE SEQUENCE [LARGE SCALE GENOMIC DNA]</scope>
    <source>
        <strain evidence="5 6">DSM 28354</strain>
    </source>
</reference>
<evidence type="ECO:0000256" key="3">
    <source>
        <dbReference type="ARBA" id="ARBA00023163"/>
    </source>
</evidence>
<dbReference type="RefSeq" id="WP_106140294.1">
    <property type="nucleotide sequence ID" value="NZ_PVTE01000029.1"/>
</dbReference>
<accession>A0A2T0S529</accession>
<name>A0A2T0S529_9BACT</name>
<dbReference type="PANTHER" id="PTHR47894">
    <property type="entry name" value="HTH-TYPE TRANSCRIPTIONAL REGULATOR GADX"/>
    <property type="match status" value="1"/>
</dbReference>
<dbReference type="Pfam" id="PF12625">
    <property type="entry name" value="Arabinose_bd"/>
    <property type="match status" value="1"/>
</dbReference>
<keyword evidence="6" id="KW-1185">Reference proteome</keyword>
<gene>
    <name evidence="5" type="ORF">CLV58_12914</name>
</gene>
<keyword evidence="2" id="KW-0238">DNA-binding</keyword>
<evidence type="ECO:0000259" key="4">
    <source>
        <dbReference type="PROSITE" id="PS01124"/>
    </source>
</evidence>
<evidence type="ECO:0000256" key="1">
    <source>
        <dbReference type="ARBA" id="ARBA00023015"/>
    </source>
</evidence>
<organism evidence="5 6">
    <name type="scientific">Spirosoma oryzae</name>
    <dbReference type="NCBI Taxonomy" id="1469603"/>
    <lineage>
        <taxon>Bacteria</taxon>
        <taxon>Pseudomonadati</taxon>
        <taxon>Bacteroidota</taxon>
        <taxon>Cytophagia</taxon>
        <taxon>Cytophagales</taxon>
        <taxon>Cytophagaceae</taxon>
        <taxon>Spirosoma</taxon>
    </lineage>
</organism>
<dbReference type="OrthoDB" id="5582699at2"/>
<dbReference type="Proteomes" id="UP000238375">
    <property type="component" value="Unassembled WGS sequence"/>
</dbReference>
<dbReference type="SUPFAM" id="SSF46689">
    <property type="entry name" value="Homeodomain-like"/>
    <property type="match status" value="1"/>
</dbReference>
<dbReference type="EMBL" id="PVTE01000029">
    <property type="protein sequence ID" value="PRY28535.1"/>
    <property type="molecule type" value="Genomic_DNA"/>
</dbReference>
<keyword evidence="3" id="KW-0804">Transcription</keyword>
<keyword evidence="1" id="KW-0805">Transcription regulation</keyword>
<protein>
    <submittedName>
        <fullName evidence="5">AraC family transcriptional regulator</fullName>
    </submittedName>
</protein>
<dbReference type="Pfam" id="PF12833">
    <property type="entry name" value="HTH_18"/>
    <property type="match status" value="1"/>
</dbReference>
<dbReference type="InterPro" id="IPR009057">
    <property type="entry name" value="Homeodomain-like_sf"/>
</dbReference>
<feature type="domain" description="HTH araC/xylS-type" evidence="4">
    <location>
        <begin position="239"/>
        <end position="337"/>
    </location>
</feature>
<sequence length="339" mass="37257">MTHLPITNTLSVASVNMILGAARQQGIDTNALVETIGISHDSLRDPDSRLSIQQVQAIWRELSAQTDTNRISLRLGELISPSAVGVVAYVMMHSLTLGRAITQLCRYQDIICDGTRLLMRSEGDQVALVSQVTSTEIVYPALVYNSELSIILSAFRALTGLLITPAEVRFAYPRPADVGEHERAFSPARLVFDAPETALLFSASLLDTPVLNASPGMMPLFEQHADALLSRLTTPSLAGRVRTEIVTLMKGEEPTLAGVADRLAMGVRTLQGHLRSEGLTYQNLLDEVRKELAQRHLRDPFLSTTDIAYLLGYAEPSVFFRSFKKWTGQTPGAYRQLAH</sequence>
<dbReference type="SMART" id="SM00342">
    <property type="entry name" value="HTH_ARAC"/>
    <property type="match status" value="1"/>
</dbReference>
<dbReference type="Gene3D" id="1.10.10.60">
    <property type="entry name" value="Homeodomain-like"/>
    <property type="match status" value="1"/>
</dbReference>
<dbReference type="GO" id="GO:0005829">
    <property type="term" value="C:cytosol"/>
    <property type="evidence" value="ECO:0007669"/>
    <property type="project" value="TreeGrafter"/>
</dbReference>
<dbReference type="GO" id="GO:0000976">
    <property type="term" value="F:transcription cis-regulatory region binding"/>
    <property type="evidence" value="ECO:0007669"/>
    <property type="project" value="TreeGrafter"/>
</dbReference>
<dbReference type="GO" id="GO:0003700">
    <property type="term" value="F:DNA-binding transcription factor activity"/>
    <property type="evidence" value="ECO:0007669"/>
    <property type="project" value="InterPro"/>
</dbReference>
<comment type="caution">
    <text evidence="5">The sequence shown here is derived from an EMBL/GenBank/DDBJ whole genome shotgun (WGS) entry which is preliminary data.</text>
</comment>
<dbReference type="PRINTS" id="PR00032">
    <property type="entry name" value="HTHARAC"/>
</dbReference>